<accession>A0A7S3FBK7</accession>
<gene>
    <name evidence="8" type="ORF">HERI1096_LOCUS32506</name>
</gene>
<organism evidence="8">
    <name type="scientific">Haptolina ericina</name>
    <dbReference type="NCBI Taxonomy" id="156174"/>
    <lineage>
        <taxon>Eukaryota</taxon>
        <taxon>Haptista</taxon>
        <taxon>Haptophyta</taxon>
        <taxon>Prymnesiophyceae</taxon>
        <taxon>Prymnesiales</taxon>
        <taxon>Prymnesiaceae</taxon>
        <taxon>Haptolina</taxon>
    </lineage>
</organism>
<evidence type="ECO:0000256" key="4">
    <source>
        <dbReference type="ARBA" id="ARBA00022490"/>
    </source>
</evidence>
<comment type="function">
    <text evidence="7">PPIases accelerate the folding of proteins. It catalyzes the cis-trans isomerization of proline imidic peptide bonds in oligopeptides.</text>
</comment>
<dbReference type="SUPFAM" id="SSF140984">
    <property type="entry name" value="PTPA-like"/>
    <property type="match status" value="1"/>
</dbReference>
<comment type="similarity">
    <text evidence="3 7">Belongs to the PTPA-type PPIase family.</text>
</comment>
<dbReference type="FunFam" id="1.20.120.1150:FF:000002">
    <property type="entry name" value="Serine/threonine-protein phosphatase 2A activator"/>
    <property type="match status" value="1"/>
</dbReference>
<sequence length="310" mass="35022">MTDLALSPTCKLITNQRMLQRFKISDAYQKLLGFIRSLAEAVMSRKLSEDCVQSPLVCDVMAAFEKLSSWVHEIKPVTHGVRYGNPAFRTWHARMCEFAPQLMRELLVRCAPHLPEGRVGPVADELCSYFMDAFGNATRIDYGTGHELSLIAWLFCLEQLEVIGSPDRVAVVLVLFSRYIALMRQLQTTYWLEPAGSHGVWGLDDYHFLPFLFGASQLISHPDILPCTIHEGVRLEEESGEYLYLAAVLFIRQVKKGHFGEHSPVLNDISNLDSWQRVAAGLLRMYEGEVLGKLPVVQHLLFGTLLPGFQ</sequence>
<dbReference type="EC" id="5.2.1.8" evidence="7"/>
<comment type="catalytic activity">
    <reaction evidence="1 7">
        <text>[protein]-peptidylproline (omega=180) = [protein]-peptidylproline (omega=0)</text>
        <dbReference type="Rhea" id="RHEA:16237"/>
        <dbReference type="Rhea" id="RHEA-COMP:10747"/>
        <dbReference type="Rhea" id="RHEA-COMP:10748"/>
        <dbReference type="ChEBI" id="CHEBI:83833"/>
        <dbReference type="ChEBI" id="CHEBI:83834"/>
        <dbReference type="EC" id="5.2.1.8"/>
    </reaction>
</comment>
<dbReference type="InterPro" id="IPR043170">
    <property type="entry name" value="PTPA_C_lid"/>
</dbReference>
<dbReference type="CDD" id="cd04087">
    <property type="entry name" value="PTPA"/>
    <property type="match status" value="1"/>
</dbReference>
<dbReference type="GO" id="GO:0003755">
    <property type="term" value="F:peptidyl-prolyl cis-trans isomerase activity"/>
    <property type="evidence" value="ECO:0007669"/>
    <property type="project" value="UniProtKB-KW"/>
</dbReference>
<dbReference type="PIRSF" id="PIRSF016325">
    <property type="entry name" value="Phstyr_phstse_ac"/>
    <property type="match status" value="1"/>
</dbReference>
<evidence type="ECO:0000256" key="7">
    <source>
        <dbReference type="RuleBase" id="RU361210"/>
    </source>
</evidence>
<dbReference type="InterPro" id="IPR004327">
    <property type="entry name" value="Phstyr_phstse_ac"/>
</dbReference>
<dbReference type="GO" id="GO:0005634">
    <property type="term" value="C:nucleus"/>
    <property type="evidence" value="ECO:0007669"/>
    <property type="project" value="TreeGrafter"/>
</dbReference>
<dbReference type="InterPro" id="IPR037218">
    <property type="entry name" value="PTPA_sf"/>
</dbReference>
<dbReference type="GO" id="GO:0005737">
    <property type="term" value="C:cytoplasm"/>
    <property type="evidence" value="ECO:0007669"/>
    <property type="project" value="UniProtKB-SubCell"/>
</dbReference>
<dbReference type="EMBL" id="HBHX01058884">
    <property type="protein sequence ID" value="CAE0138953.1"/>
    <property type="molecule type" value="Transcribed_RNA"/>
</dbReference>
<keyword evidence="6 7" id="KW-0413">Isomerase</keyword>
<evidence type="ECO:0000256" key="1">
    <source>
        <dbReference type="ARBA" id="ARBA00000971"/>
    </source>
</evidence>
<proteinExistence type="inferred from homology"/>
<dbReference type="GO" id="GO:0000159">
    <property type="term" value="C:protein phosphatase type 2A complex"/>
    <property type="evidence" value="ECO:0007669"/>
    <property type="project" value="TreeGrafter"/>
</dbReference>
<evidence type="ECO:0000256" key="6">
    <source>
        <dbReference type="ARBA" id="ARBA00023235"/>
    </source>
</evidence>
<name>A0A7S3FBK7_9EUKA</name>
<evidence type="ECO:0000256" key="2">
    <source>
        <dbReference type="ARBA" id="ARBA00004496"/>
    </source>
</evidence>
<protein>
    <recommendedName>
        <fullName evidence="7">Serine/threonine-protein phosphatase 2A activator</fullName>
        <ecNumber evidence="7">5.2.1.8</ecNumber>
    </recommendedName>
    <alternativeName>
        <fullName evidence="7">Phosphotyrosyl phosphatase activator</fullName>
    </alternativeName>
</protein>
<evidence type="ECO:0000256" key="3">
    <source>
        <dbReference type="ARBA" id="ARBA00011019"/>
    </source>
</evidence>
<dbReference type="Gene3D" id="1.20.120.1150">
    <property type="match status" value="1"/>
</dbReference>
<dbReference type="GO" id="GO:0007052">
    <property type="term" value="P:mitotic spindle organization"/>
    <property type="evidence" value="ECO:0007669"/>
    <property type="project" value="TreeGrafter"/>
</dbReference>
<keyword evidence="5 7" id="KW-0697">Rotamase</keyword>
<dbReference type="GO" id="GO:0008160">
    <property type="term" value="F:protein tyrosine phosphatase activator activity"/>
    <property type="evidence" value="ECO:0007669"/>
    <property type="project" value="TreeGrafter"/>
</dbReference>
<reference evidence="8" key="1">
    <citation type="submission" date="2021-01" db="EMBL/GenBank/DDBJ databases">
        <authorList>
            <person name="Corre E."/>
            <person name="Pelletier E."/>
            <person name="Niang G."/>
            <person name="Scheremetjew M."/>
            <person name="Finn R."/>
            <person name="Kale V."/>
            <person name="Holt S."/>
            <person name="Cochrane G."/>
            <person name="Meng A."/>
            <person name="Brown T."/>
            <person name="Cohen L."/>
        </authorList>
    </citation>
    <scope>NUCLEOTIDE SEQUENCE</scope>
    <source>
        <strain evidence="8">CCMP281</strain>
    </source>
</reference>
<comment type="subcellular location">
    <subcellularLocation>
        <location evidence="2 7">Cytoplasm</location>
    </subcellularLocation>
</comment>
<dbReference type="PANTHER" id="PTHR10012">
    <property type="entry name" value="SERINE/THREONINE-PROTEIN PHOSPHATASE 2A REGULATORY SUBUNIT B"/>
    <property type="match status" value="1"/>
</dbReference>
<evidence type="ECO:0000313" key="8">
    <source>
        <dbReference type="EMBL" id="CAE0138953.1"/>
    </source>
</evidence>
<dbReference type="AlphaFoldDB" id="A0A7S3FBK7"/>
<dbReference type="Pfam" id="PF03095">
    <property type="entry name" value="PTPA"/>
    <property type="match status" value="1"/>
</dbReference>
<dbReference type="PANTHER" id="PTHR10012:SF0">
    <property type="entry name" value="SERINE_THREONINE-PROTEIN PHOSPHATASE 2A ACTIVATOR"/>
    <property type="match status" value="1"/>
</dbReference>
<evidence type="ECO:0000256" key="5">
    <source>
        <dbReference type="ARBA" id="ARBA00023110"/>
    </source>
</evidence>
<keyword evidence="4 7" id="KW-0963">Cytoplasm</keyword>